<dbReference type="EMBL" id="UINC01022242">
    <property type="protein sequence ID" value="SVA91459.1"/>
    <property type="molecule type" value="Genomic_DNA"/>
</dbReference>
<dbReference type="PANTHER" id="PTHR43364:SF1">
    <property type="entry name" value="OXIDOREDUCTASE YDHF"/>
    <property type="match status" value="1"/>
</dbReference>
<feature type="domain" description="NADP-dependent oxidoreductase" evidence="1">
    <location>
        <begin position="16"/>
        <end position="305"/>
    </location>
</feature>
<dbReference type="GO" id="GO:0005829">
    <property type="term" value="C:cytosol"/>
    <property type="evidence" value="ECO:0007669"/>
    <property type="project" value="TreeGrafter"/>
</dbReference>
<dbReference type="AlphaFoldDB" id="A0A381ZQI6"/>
<evidence type="ECO:0000313" key="2">
    <source>
        <dbReference type="EMBL" id="SVA91459.1"/>
    </source>
</evidence>
<proteinExistence type="predicted"/>
<accession>A0A381ZQI6</accession>
<dbReference type="InterPro" id="IPR050523">
    <property type="entry name" value="AKR_Detox_Biosynth"/>
</dbReference>
<dbReference type="InterPro" id="IPR036812">
    <property type="entry name" value="NAD(P)_OxRdtase_dom_sf"/>
</dbReference>
<reference evidence="2" key="1">
    <citation type="submission" date="2018-05" db="EMBL/GenBank/DDBJ databases">
        <authorList>
            <person name="Lanie J.A."/>
            <person name="Ng W.-L."/>
            <person name="Kazmierczak K.M."/>
            <person name="Andrzejewski T.M."/>
            <person name="Davidsen T.M."/>
            <person name="Wayne K.J."/>
            <person name="Tettelin H."/>
            <person name="Glass J.I."/>
            <person name="Rusch D."/>
            <person name="Podicherti R."/>
            <person name="Tsui H.-C.T."/>
            <person name="Winkler M.E."/>
        </authorList>
    </citation>
    <scope>NUCLEOTIDE SEQUENCE</scope>
</reference>
<name>A0A381ZQI6_9ZZZZ</name>
<dbReference type="InterPro" id="IPR023210">
    <property type="entry name" value="NADP_OxRdtase_dom"/>
</dbReference>
<dbReference type="Gene3D" id="3.20.20.100">
    <property type="entry name" value="NADP-dependent oxidoreductase domain"/>
    <property type="match status" value="1"/>
</dbReference>
<organism evidence="2">
    <name type="scientific">marine metagenome</name>
    <dbReference type="NCBI Taxonomy" id="408172"/>
    <lineage>
        <taxon>unclassified sequences</taxon>
        <taxon>metagenomes</taxon>
        <taxon>ecological metagenomes</taxon>
    </lineage>
</organism>
<protein>
    <recommendedName>
        <fullName evidence="1">NADP-dependent oxidoreductase domain-containing protein</fullName>
    </recommendedName>
</protein>
<gene>
    <name evidence="2" type="ORF">METZ01_LOCUS144313</name>
</gene>
<evidence type="ECO:0000259" key="1">
    <source>
        <dbReference type="Pfam" id="PF00248"/>
    </source>
</evidence>
<sequence length="313" mass="35138">MQTITLGESGLECSRLAYGCWRVTGVINHAPIDNEHEKRGHEAITAAYEAGYTLFDLADIYSDGLVEEVFGRTLKEVPGMRENILIATKCGIRQKGNPKKESPHRYDLSREHILHSCESSLRRMEIDCIDLYQLHRPDYLMEPKEIASAFEELKQAGKVREFGVSNFTVDQLNHLQAACPMKLHCNQVEISLIHRDALEDGSLDYYQSHGVTPLAWSPLAQGKLGSEYPVSMRNPNHTQEQTVRDALNLVAKEKDCSRTAVALAWLLRHPTGIVPIIGSTNPEHIRDATAALDLLLSREEWYRLMAAAGEPLP</sequence>
<dbReference type="PANTHER" id="PTHR43364">
    <property type="entry name" value="NADH-SPECIFIC METHYLGLYOXAL REDUCTASE-RELATED"/>
    <property type="match status" value="1"/>
</dbReference>
<dbReference type="CDD" id="cd19092">
    <property type="entry name" value="AKR_BsYcsN_EcYdhF-like"/>
    <property type="match status" value="1"/>
</dbReference>
<dbReference type="SUPFAM" id="SSF51430">
    <property type="entry name" value="NAD(P)-linked oxidoreductase"/>
    <property type="match status" value="1"/>
</dbReference>
<dbReference type="Pfam" id="PF00248">
    <property type="entry name" value="Aldo_ket_red"/>
    <property type="match status" value="1"/>
</dbReference>